<evidence type="ECO:0000313" key="3">
    <source>
        <dbReference type="Proteomes" id="UP000251721"/>
    </source>
</evidence>
<evidence type="ECO:0000313" key="2">
    <source>
        <dbReference type="EMBL" id="SQC63454.1"/>
    </source>
</evidence>
<feature type="compositionally biased region" description="Low complexity" evidence="1">
    <location>
        <begin position="1"/>
        <end position="17"/>
    </location>
</feature>
<dbReference type="Proteomes" id="UP000251721">
    <property type="component" value="Unassembled WGS sequence"/>
</dbReference>
<proteinExistence type="predicted"/>
<sequence length="44" mass="4769">MQHQPQHGPAAAPAPLQTRQRQAALLRFKRIQAADTQILPAGLA</sequence>
<organism evidence="2 3">
    <name type="scientific">Klebsiella pneumoniae</name>
    <dbReference type="NCBI Taxonomy" id="573"/>
    <lineage>
        <taxon>Bacteria</taxon>
        <taxon>Pseudomonadati</taxon>
        <taxon>Pseudomonadota</taxon>
        <taxon>Gammaproteobacteria</taxon>
        <taxon>Enterobacterales</taxon>
        <taxon>Enterobacteriaceae</taxon>
        <taxon>Klebsiella/Raoultella group</taxon>
        <taxon>Klebsiella</taxon>
        <taxon>Klebsiella pneumoniae complex</taxon>
    </lineage>
</organism>
<feature type="region of interest" description="Disordered" evidence="1">
    <location>
        <begin position="1"/>
        <end position="21"/>
    </location>
</feature>
<name>A0A2X3GWQ8_KLEPN</name>
<reference evidence="2 3" key="1">
    <citation type="submission" date="2018-06" db="EMBL/GenBank/DDBJ databases">
        <authorList>
            <consortium name="Pathogen Informatics"/>
            <person name="Doyle S."/>
        </authorList>
    </citation>
    <scope>NUCLEOTIDE SEQUENCE [LARGE SCALE GENOMIC DNA]</scope>
    <source>
        <strain evidence="2 3">NCTC13465</strain>
    </source>
</reference>
<gene>
    <name evidence="2" type="ORF">NCTC13465_06561</name>
</gene>
<evidence type="ECO:0000256" key="1">
    <source>
        <dbReference type="SAM" id="MobiDB-lite"/>
    </source>
</evidence>
<protein>
    <submittedName>
        <fullName evidence="2">Uncharacterized protein</fullName>
    </submittedName>
</protein>
<dbReference type="EMBL" id="UAWQ01000021">
    <property type="protein sequence ID" value="SQC63454.1"/>
    <property type="molecule type" value="Genomic_DNA"/>
</dbReference>
<accession>A0A2X3GWQ8</accession>
<dbReference type="AlphaFoldDB" id="A0A2X3GWQ8"/>